<gene>
    <name evidence="3" type="ORF">SAMN02745247_01129</name>
</gene>
<keyword evidence="1" id="KW-0175">Coiled coil</keyword>
<feature type="region of interest" description="Disordered" evidence="2">
    <location>
        <begin position="21"/>
        <end position="52"/>
    </location>
</feature>
<accession>A0A1M7S6C6</accession>
<dbReference type="RefSeq" id="WP_072701721.1">
    <property type="nucleotide sequence ID" value="NZ_FRDH01000004.1"/>
</dbReference>
<feature type="region of interest" description="Disordered" evidence="2">
    <location>
        <begin position="173"/>
        <end position="214"/>
    </location>
</feature>
<feature type="coiled-coil region" evidence="1">
    <location>
        <begin position="111"/>
        <end position="138"/>
    </location>
</feature>
<proteinExistence type="predicted"/>
<dbReference type="EMBL" id="FRDH01000004">
    <property type="protein sequence ID" value="SHN53990.1"/>
    <property type="molecule type" value="Genomic_DNA"/>
</dbReference>
<dbReference type="InterPro" id="IPR046097">
    <property type="entry name" value="DUF6033"/>
</dbReference>
<dbReference type="Pfam" id="PF19498">
    <property type="entry name" value="DUF6033"/>
    <property type="match status" value="1"/>
</dbReference>
<evidence type="ECO:0000313" key="3">
    <source>
        <dbReference type="EMBL" id="SHN53990.1"/>
    </source>
</evidence>
<protein>
    <submittedName>
        <fullName evidence="3">Uncharacterized protein</fullName>
    </submittedName>
</protein>
<sequence>MSKIGGYTSFDVGFQKNIYEKPKSENKRTDKKPVEKYGAAQQLTSKQPELSQGAKDLLNEMQKKYGDMDFFVADYSSDDEAQRYLSRGSKDYSVLIEPELLEKMAADESVKEKYLGIIDDAKNKISEVKDEIAKQDDTEDGVKKSDIKNIGFSVKSDGSVSFFAELEKSSADQKKRIEQAREDKKARKKEDEKEAKAKKLKQQQEDKVKRSVVRGGSADELIKNIREVDWDKVVEEVKPRAGGKINFGV</sequence>
<reference evidence="3 4" key="1">
    <citation type="submission" date="2016-12" db="EMBL/GenBank/DDBJ databases">
        <authorList>
            <person name="Song W.-J."/>
            <person name="Kurnit D.M."/>
        </authorList>
    </citation>
    <scope>NUCLEOTIDE SEQUENCE [LARGE SCALE GENOMIC DNA]</scope>
    <source>
        <strain evidence="3 4">DSM 14810</strain>
    </source>
</reference>
<feature type="compositionally biased region" description="Basic and acidic residues" evidence="2">
    <location>
        <begin position="173"/>
        <end position="209"/>
    </location>
</feature>
<evidence type="ECO:0000256" key="2">
    <source>
        <dbReference type="SAM" id="MobiDB-lite"/>
    </source>
</evidence>
<evidence type="ECO:0000313" key="4">
    <source>
        <dbReference type="Proteomes" id="UP000184097"/>
    </source>
</evidence>
<name>A0A1M7S6C6_9FIRM</name>
<organism evidence="3 4">
    <name type="scientific">Butyrivibrio hungatei DSM 14810</name>
    <dbReference type="NCBI Taxonomy" id="1121132"/>
    <lineage>
        <taxon>Bacteria</taxon>
        <taxon>Bacillati</taxon>
        <taxon>Bacillota</taxon>
        <taxon>Clostridia</taxon>
        <taxon>Lachnospirales</taxon>
        <taxon>Lachnospiraceae</taxon>
        <taxon>Butyrivibrio</taxon>
    </lineage>
</organism>
<dbReference type="Proteomes" id="UP000184097">
    <property type="component" value="Unassembled WGS sequence"/>
</dbReference>
<feature type="compositionally biased region" description="Polar residues" evidence="2">
    <location>
        <begin position="41"/>
        <end position="50"/>
    </location>
</feature>
<dbReference type="AlphaFoldDB" id="A0A1M7S6C6"/>
<evidence type="ECO:0000256" key="1">
    <source>
        <dbReference type="SAM" id="Coils"/>
    </source>
</evidence>
<feature type="compositionally biased region" description="Basic and acidic residues" evidence="2">
    <location>
        <begin position="21"/>
        <end position="35"/>
    </location>
</feature>